<accession>A0A2T7Q0M7</accession>
<proteinExistence type="predicted"/>
<gene>
    <name evidence="2" type="ORF">C0Q70_01847</name>
</gene>
<dbReference type="PANTHER" id="PTHR46497:SF1">
    <property type="entry name" value="THIOREDOXIN DOMAIN-CONTAINING PROTEIN 11"/>
    <property type="match status" value="1"/>
</dbReference>
<reference evidence="2 3" key="1">
    <citation type="submission" date="2018-04" db="EMBL/GenBank/DDBJ databases">
        <title>The genome of golden apple snail Pomacea canaliculata provides insight into stress tolerance and invasive adaptation.</title>
        <authorList>
            <person name="Liu C."/>
            <person name="Liu B."/>
            <person name="Ren Y."/>
            <person name="Zhang Y."/>
            <person name="Wang H."/>
            <person name="Li S."/>
            <person name="Jiang F."/>
            <person name="Yin L."/>
            <person name="Zhang G."/>
            <person name="Qian W."/>
            <person name="Fan W."/>
        </authorList>
    </citation>
    <scope>NUCLEOTIDE SEQUENCE [LARGE SCALE GENOMIC DNA]</scope>
    <source>
        <strain evidence="2">SZHN2017</strain>
        <tissue evidence="2">Muscle</tissue>
    </source>
</reference>
<organism evidence="2 3">
    <name type="scientific">Pomacea canaliculata</name>
    <name type="common">Golden apple snail</name>
    <dbReference type="NCBI Taxonomy" id="400727"/>
    <lineage>
        <taxon>Eukaryota</taxon>
        <taxon>Metazoa</taxon>
        <taxon>Spiralia</taxon>
        <taxon>Lophotrochozoa</taxon>
        <taxon>Mollusca</taxon>
        <taxon>Gastropoda</taxon>
        <taxon>Caenogastropoda</taxon>
        <taxon>Architaenioglossa</taxon>
        <taxon>Ampullarioidea</taxon>
        <taxon>Ampullariidae</taxon>
        <taxon>Pomacea</taxon>
    </lineage>
</organism>
<feature type="domain" description="Thioredoxin" evidence="1">
    <location>
        <begin position="567"/>
        <end position="654"/>
    </location>
</feature>
<evidence type="ECO:0000313" key="2">
    <source>
        <dbReference type="EMBL" id="PVD39219.1"/>
    </source>
</evidence>
<sequence length="790" mass="90654">MADANASHGITVKTRFSNTVIRGMAKHPELCCLLLTLVITLLSNYGTSFKDKPLVLAPQLPHPIFPYASPILDFSLGDLHPLIELLRHEDFVFVMYYAPWCARSRAAVIQFTKAAQFMEGQRAEFMVKFLEDLFNPLKLLRKMDEVQDFVIQHDVRWVDPYQPVKFGIIINERLAAELNLTSCSNIGILQIKNTTQLFPHSENVTSSRLVSWIFENRLPLPVRWMVPLGVKSLTLSREINKGPAILLFHKITPLSTASQTFALFKHLALLYNQCPGDQQAEKISNRWLSLSIQNMIHQAKSLNDCHDLQKRNILSSLSSFKCCYSTAEDNLERLQDTKLNVCEICQYKPGSHRHSLSACGFTKVRNNTGSLPLPQNSCLISIDNYDTSMYTSTCCKNCIKVAHVKDYWSQSMTGQETLKHRRLSDRYVLNGLENLPRRPCDRIHFQKNQEAFPTTVIADFATTRHLANFTGSGCLNNRTLNFLSLDWHSHWMFAESLGLDLLHTHTTPVVVAFDKENEVQYMLQDKFSKLSTASFILNFSQGLLKRNLRSIPPLQRLECDNHATLCVTELTTSTFQASLAQQKDVVLLVYAGWCGFCMALSHTFLHLAHYFRNSPEILFARINGDTNDLNWEFSMDFYPTILFFPSNNKADSYRFPENLQPTLPNLIRFVLQHATSVSRLHLVSDVCSETCAHQNVDFARQSLRILQSKMKRLMVRLAQMNLLEGPHSSSKYHSSLSVLLKRRSDVLHQEIKRVRRFFKFFEESHGQKLNIEKLQKLFQESMRNYSPNKS</sequence>
<dbReference type="SUPFAM" id="SSF52833">
    <property type="entry name" value="Thioredoxin-like"/>
    <property type="match status" value="1"/>
</dbReference>
<dbReference type="Proteomes" id="UP000245119">
    <property type="component" value="Linkage Group LG1"/>
</dbReference>
<dbReference type="PANTHER" id="PTHR46497">
    <property type="entry name" value="THIOREDOXIN DOMAIN-CONTAINING PROTEIN 11"/>
    <property type="match status" value="1"/>
</dbReference>
<dbReference type="InterPro" id="IPR052792">
    <property type="entry name" value="Thioredoxin_dom-contain_11"/>
</dbReference>
<name>A0A2T7Q0M7_POMCA</name>
<dbReference type="InterPro" id="IPR036249">
    <property type="entry name" value="Thioredoxin-like_sf"/>
</dbReference>
<dbReference type="EMBL" id="PZQS01000001">
    <property type="protein sequence ID" value="PVD39219.1"/>
    <property type="molecule type" value="Genomic_DNA"/>
</dbReference>
<dbReference type="OrthoDB" id="1910803at2759"/>
<evidence type="ECO:0000259" key="1">
    <source>
        <dbReference type="Pfam" id="PF00085"/>
    </source>
</evidence>
<dbReference type="Pfam" id="PF00085">
    <property type="entry name" value="Thioredoxin"/>
    <property type="match status" value="1"/>
</dbReference>
<dbReference type="Gene3D" id="3.40.30.10">
    <property type="entry name" value="Glutaredoxin"/>
    <property type="match status" value="1"/>
</dbReference>
<evidence type="ECO:0000313" key="3">
    <source>
        <dbReference type="Proteomes" id="UP000245119"/>
    </source>
</evidence>
<dbReference type="STRING" id="400727.A0A2T7Q0M7"/>
<protein>
    <recommendedName>
        <fullName evidence="1">Thioredoxin domain-containing protein</fullName>
    </recommendedName>
</protein>
<comment type="caution">
    <text evidence="2">The sequence shown here is derived from an EMBL/GenBank/DDBJ whole genome shotgun (WGS) entry which is preliminary data.</text>
</comment>
<dbReference type="InterPro" id="IPR013766">
    <property type="entry name" value="Thioredoxin_domain"/>
</dbReference>
<keyword evidence="3" id="KW-1185">Reference proteome</keyword>
<dbReference type="AlphaFoldDB" id="A0A2T7Q0M7"/>